<comment type="caution">
    <text evidence="1">The sequence shown here is derived from an EMBL/GenBank/DDBJ whole genome shotgun (WGS) entry which is preliminary data.</text>
</comment>
<dbReference type="AlphaFoldDB" id="A0AAV3YUA2"/>
<protein>
    <submittedName>
        <fullName evidence="1">Uncharacterized protein</fullName>
    </submittedName>
</protein>
<sequence>MLTTRRRDEHNIPRDVIFSHYQLQQYSHGATRSKLPAGCSDSFRPSDSSGIGSGARTRITGVHVDFRVFSLAILPPVGHKSYFVFTLNPRV</sequence>
<reference evidence="1 2" key="1">
    <citation type="journal article" date="2021" name="Elife">
        <title>Chloroplast acquisition without the gene transfer in kleptoplastic sea slugs, Plakobranchus ocellatus.</title>
        <authorList>
            <person name="Maeda T."/>
            <person name="Takahashi S."/>
            <person name="Yoshida T."/>
            <person name="Shimamura S."/>
            <person name="Takaki Y."/>
            <person name="Nagai Y."/>
            <person name="Toyoda A."/>
            <person name="Suzuki Y."/>
            <person name="Arimoto A."/>
            <person name="Ishii H."/>
            <person name="Satoh N."/>
            <person name="Nishiyama T."/>
            <person name="Hasebe M."/>
            <person name="Maruyama T."/>
            <person name="Minagawa J."/>
            <person name="Obokata J."/>
            <person name="Shigenobu S."/>
        </authorList>
    </citation>
    <scope>NUCLEOTIDE SEQUENCE [LARGE SCALE GENOMIC DNA]</scope>
</reference>
<organism evidence="1 2">
    <name type="scientific">Plakobranchus ocellatus</name>
    <dbReference type="NCBI Taxonomy" id="259542"/>
    <lineage>
        <taxon>Eukaryota</taxon>
        <taxon>Metazoa</taxon>
        <taxon>Spiralia</taxon>
        <taxon>Lophotrochozoa</taxon>
        <taxon>Mollusca</taxon>
        <taxon>Gastropoda</taxon>
        <taxon>Heterobranchia</taxon>
        <taxon>Euthyneura</taxon>
        <taxon>Panpulmonata</taxon>
        <taxon>Sacoglossa</taxon>
        <taxon>Placobranchoidea</taxon>
        <taxon>Plakobranchidae</taxon>
        <taxon>Plakobranchus</taxon>
    </lineage>
</organism>
<dbReference type="EMBL" id="BLXT01001485">
    <property type="protein sequence ID" value="GFN86051.1"/>
    <property type="molecule type" value="Genomic_DNA"/>
</dbReference>
<accession>A0AAV3YUA2</accession>
<evidence type="ECO:0000313" key="2">
    <source>
        <dbReference type="Proteomes" id="UP000735302"/>
    </source>
</evidence>
<proteinExistence type="predicted"/>
<dbReference type="Proteomes" id="UP000735302">
    <property type="component" value="Unassembled WGS sequence"/>
</dbReference>
<keyword evidence="2" id="KW-1185">Reference proteome</keyword>
<gene>
    <name evidence="1" type="ORF">PoB_001255700</name>
</gene>
<name>A0AAV3YUA2_9GAST</name>
<evidence type="ECO:0000313" key="1">
    <source>
        <dbReference type="EMBL" id="GFN86051.1"/>
    </source>
</evidence>